<dbReference type="SUPFAM" id="SSF46565">
    <property type="entry name" value="Chaperone J-domain"/>
    <property type="match status" value="1"/>
</dbReference>
<protein>
    <recommendedName>
        <fullName evidence="1">J domain-containing protein</fullName>
    </recommendedName>
</protein>
<dbReference type="Proteomes" id="UP000428333">
    <property type="component" value="Linkage Group LG03"/>
</dbReference>
<dbReference type="Gene3D" id="1.10.287.110">
    <property type="entry name" value="DnaJ domain"/>
    <property type="match status" value="1"/>
</dbReference>
<dbReference type="InterPro" id="IPR001623">
    <property type="entry name" value="DnaJ_domain"/>
</dbReference>
<dbReference type="AlphaFoldDB" id="A0A6A4LNT0"/>
<dbReference type="PROSITE" id="PS50076">
    <property type="entry name" value="DNAJ_2"/>
    <property type="match status" value="1"/>
</dbReference>
<feature type="non-terminal residue" evidence="2">
    <location>
        <position position="1"/>
    </location>
</feature>
<comment type="caution">
    <text evidence="2">The sequence shown here is derived from an EMBL/GenBank/DDBJ whole genome shotgun (WGS) entry which is preliminary data.</text>
</comment>
<dbReference type="CDD" id="cd06257">
    <property type="entry name" value="DnaJ"/>
    <property type="match status" value="1"/>
</dbReference>
<reference evidence="2 3" key="1">
    <citation type="journal article" date="2019" name="Genome Biol. Evol.">
        <title>The Rhododendron genome and chromosomal organization provide insight into shared whole-genome duplications across the heath family (Ericaceae).</title>
        <authorList>
            <person name="Soza V.L."/>
            <person name="Lindsley D."/>
            <person name="Waalkes A."/>
            <person name="Ramage E."/>
            <person name="Patwardhan R.P."/>
            <person name="Burton J.N."/>
            <person name="Adey A."/>
            <person name="Kumar A."/>
            <person name="Qiu R."/>
            <person name="Shendure J."/>
            <person name="Hall B."/>
        </authorList>
    </citation>
    <scope>NUCLEOTIDE SEQUENCE [LARGE SCALE GENOMIC DNA]</scope>
    <source>
        <strain evidence="2">RSF 1966-606</strain>
    </source>
</reference>
<dbReference type="Pfam" id="PF00226">
    <property type="entry name" value="DnaJ"/>
    <property type="match status" value="1"/>
</dbReference>
<gene>
    <name evidence="2" type="ORF">C3L33_05556</name>
</gene>
<dbReference type="OrthoDB" id="376357at2759"/>
<accession>A0A6A4LNT0</accession>
<dbReference type="EMBL" id="QEFC01000690">
    <property type="protein sequence ID" value="KAE9462536.1"/>
    <property type="molecule type" value="Genomic_DNA"/>
</dbReference>
<name>A0A6A4LNT0_9ERIC</name>
<proteinExistence type="predicted"/>
<feature type="domain" description="J" evidence="1">
    <location>
        <begin position="55"/>
        <end position="138"/>
    </location>
</feature>
<dbReference type="InterPro" id="IPR036869">
    <property type="entry name" value="J_dom_sf"/>
</dbReference>
<evidence type="ECO:0000313" key="3">
    <source>
        <dbReference type="Proteomes" id="UP000428333"/>
    </source>
</evidence>
<sequence>MAKLLRYSSPHNGLVVGRRCEAVLGPSKNDLVIDEAVEINRGLETALVLPGENVKNPVVVNINASRDSASLRTCLWALLVWWSLRDGDEQREKVRAQEFHPDRNLRHEVDTTEIFTEIHEAYRILGDSELRAEYDGILALSMVN</sequence>
<evidence type="ECO:0000313" key="2">
    <source>
        <dbReference type="EMBL" id="KAE9462536.1"/>
    </source>
</evidence>
<evidence type="ECO:0000259" key="1">
    <source>
        <dbReference type="PROSITE" id="PS50076"/>
    </source>
</evidence>
<organism evidence="2 3">
    <name type="scientific">Rhododendron williamsianum</name>
    <dbReference type="NCBI Taxonomy" id="262921"/>
    <lineage>
        <taxon>Eukaryota</taxon>
        <taxon>Viridiplantae</taxon>
        <taxon>Streptophyta</taxon>
        <taxon>Embryophyta</taxon>
        <taxon>Tracheophyta</taxon>
        <taxon>Spermatophyta</taxon>
        <taxon>Magnoliopsida</taxon>
        <taxon>eudicotyledons</taxon>
        <taxon>Gunneridae</taxon>
        <taxon>Pentapetalae</taxon>
        <taxon>asterids</taxon>
        <taxon>Ericales</taxon>
        <taxon>Ericaceae</taxon>
        <taxon>Ericoideae</taxon>
        <taxon>Rhodoreae</taxon>
        <taxon>Rhododendron</taxon>
    </lineage>
</organism>
<keyword evidence="3" id="KW-1185">Reference proteome</keyword>